<dbReference type="EC" id="2.3.1.275" evidence="10"/>
<keyword evidence="12" id="KW-1185">Reference proteome</keyword>
<keyword evidence="9 10" id="KW-1208">Phospholipid metabolism</keyword>
<evidence type="ECO:0000256" key="6">
    <source>
        <dbReference type="ARBA" id="ARBA00023098"/>
    </source>
</evidence>
<evidence type="ECO:0000256" key="2">
    <source>
        <dbReference type="ARBA" id="ARBA00022516"/>
    </source>
</evidence>
<keyword evidence="2 10" id="KW-0444">Lipid biosynthesis</keyword>
<dbReference type="OrthoDB" id="9777124at2"/>
<comment type="subunit">
    <text evidence="10">Probably interacts with PlsX.</text>
</comment>
<dbReference type="PANTHER" id="PTHR30309:SF0">
    <property type="entry name" value="GLYCEROL-3-PHOSPHATE ACYLTRANSFERASE-RELATED"/>
    <property type="match status" value="1"/>
</dbReference>
<dbReference type="GO" id="GO:0008654">
    <property type="term" value="P:phospholipid biosynthetic process"/>
    <property type="evidence" value="ECO:0007669"/>
    <property type="project" value="UniProtKB-UniRule"/>
</dbReference>
<dbReference type="RefSeq" id="WP_114208642.1">
    <property type="nucleotide sequence ID" value="NZ_CP030840.1"/>
</dbReference>
<keyword evidence="7 10" id="KW-0472">Membrane</keyword>
<dbReference type="Proteomes" id="UP000253606">
    <property type="component" value="Chromosome"/>
</dbReference>
<protein>
    <recommendedName>
        <fullName evidence="10">Glycerol-3-phosphate acyltransferase</fullName>
    </recommendedName>
    <alternativeName>
        <fullName evidence="10">Acyl-PO4 G3P acyltransferase</fullName>
    </alternativeName>
    <alternativeName>
        <fullName evidence="10">Acyl-phosphate--glycerol-3-phosphate acyltransferase</fullName>
    </alternativeName>
    <alternativeName>
        <fullName evidence="10">G3P acyltransferase</fullName>
        <shortName evidence="10">GPAT</shortName>
        <ecNumber evidence="10">2.3.1.275</ecNumber>
    </alternativeName>
    <alternativeName>
        <fullName evidence="10">Lysophosphatidic acid synthase</fullName>
        <shortName evidence="10">LPA synthase</shortName>
    </alternativeName>
</protein>
<reference evidence="11 12" key="1">
    <citation type="journal article" date="2018" name="Front. Microbiol.">
        <title>Hydrolytic Capabilities as a Key to Environmental Success: Chitinolytic and Cellulolytic Acidobacteria From Acidic Sub-arctic Soils and Boreal Peatlands.</title>
        <authorList>
            <person name="Belova S.E."/>
            <person name="Ravin N.V."/>
            <person name="Pankratov T.A."/>
            <person name="Rakitin A.L."/>
            <person name="Ivanova A.A."/>
            <person name="Beletsky A.V."/>
            <person name="Mardanov A.V."/>
            <person name="Sinninghe Damste J.S."/>
            <person name="Dedysh S.N."/>
        </authorList>
    </citation>
    <scope>NUCLEOTIDE SEQUENCE [LARGE SCALE GENOMIC DNA]</scope>
    <source>
        <strain evidence="11 12">SBC82</strain>
    </source>
</reference>
<feature type="transmembrane region" description="Helical" evidence="10">
    <location>
        <begin position="91"/>
        <end position="109"/>
    </location>
</feature>
<comment type="similarity">
    <text evidence="10">Belongs to the PlsY family.</text>
</comment>
<keyword evidence="3 10" id="KW-0808">Transferase</keyword>
<evidence type="ECO:0000256" key="3">
    <source>
        <dbReference type="ARBA" id="ARBA00022679"/>
    </source>
</evidence>
<comment type="subcellular location">
    <subcellularLocation>
        <location evidence="10">Cell membrane</location>
        <topology evidence="10">Multi-pass membrane protein</topology>
    </subcellularLocation>
</comment>
<comment type="function">
    <text evidence="10">Catalyzes the transfer of an acyl group from acyl-phosphate (acyl-PO(4)) to glycerol-3-phosphate (G3P) to form lysophosphatidic acid (LPA). This enzyme utilizes acyl-phosphate as fatty acyl donor, but not acyl-CoA or acyl-ACP.</text>
</comment>
<evidence type="ECO:0000256" key="10">
    <source>
        <dbReference type="HAMAP-Rule" id="MF_01043"/>
    </source>
</evidence>
<feature type="transmembrane region" description="Helical" evidence="10">
    <location>
        <begin position="121"/>
        <end position="142"/>
    </location>
</feature>
<dbReference type="HAMAP" id="MF_01043">
    <property type="entry name" value="PlsY"/>
    <property type="match status" value="1"/>
</dbReference>
<dbReference type="SMART" id="SM01207">
    <property type="entry name" value="G3P_acyltransf"/>
    <property type="match status" value="1"/>
</dbReference>
<dbReference type="UniPathway" id="UPA00085"/>
<dbReference type="GO" id="GO:0005886">
    <property type="term" value="C:plasma membrane"/>
    <property type="evidence" value="ECO:0007669"/>
    <property type="project" value="UniProtKB-SubCell"/>
</dbReference>
<dbReference type="AlphaFoldDB" id="A0A2Z5G3M0"/>
<evidence type="ECO:0000256" key="1">
    <source>
        <dbReference type="ARBA" id="ARBA00022475"/>
    </source>
</evidence>
<dbReference type="EMBL" id="CP030840">
    <property type="protein sequence ID" value="AXC13712.1"/>
    <property type="molecule type" value="Genomic_DNA"/>
</dbReference>
<dbReference type="NCBIfam" id="TIGR00023">
    <property type="entry name" value="glycerol-3-phosphate 1-O-acyltransferase PlsY"/>
    <property type="match status" value="1"/>
</dbReference>
<keyword evidence="8 10" id="KW-0594">Phospholipid biosynthesis</keyword>
<comment type="pathway">
    <text evidence="10">Lipid metabolism; phospholipid metabolism.</text>
</comment>
<keyword evidence="4 10" id="KW-0812">Transmembrane</keyword>
<gene>
    <name evidence="10" type="primary">plsY</name>
    <name evidence="11" type="ORF">ACPOL_4439</name>
</gene>
<keyword evidence="5 10" id="KW-1133">Transmembrane helix</keyword>
<proteinExistence type="inferred from homology"/>
<keyword evidence="11" id="KW-0012">Acyltransferase</keyword>
<comment type="catalytic activity">
    <reaction evidence="10">
        <text>an acyl phosphate + sn-glycerol 3-phosphate = a 1-acyl-sn-glycero-3-phosphate + phosphate</text>
        <dbReference type="Rhea" id="RHEA:34075"/>
        <dbReference type="ChEBI" id="CHEBI:43474"/>
        <dbReference type="ChEBI" id="CHEBI:57597"/>
        <dbReference type="ChEBI" id="CHEBI:57970"/>
        <dbReference type="ChEBI" id="CHEBI:59918"/>
        <dbReference type="EC" id="2.3.1.275"/>
    </reaction>
</comment>
<organism evidence="11 12">
    <name type="scientific">Acidisarcina polymorpha</name>
    <dbReference type="NCBI Taxonomy" id="2211140"/>
    <lineage>
        <taxon>Bacteria</taxon>
        <taxon>Pseudomonadati</taxon>
        <taxon>Acidobacteriota</taxon>
        <taxon>Terriglobia</taxon>
        <taxon>Terriglobales</taxon>
        <taxon>Acidobacteriaceae</taxon>
        <taxon>Acidisarcina</taxon>
    </lineage>
</organism>
<accession>A0A2Z5G3M0</accession>
<feature type="transmembrane region" description="Helical" evidence="10">
    <location>
        <begin position="148"/>
        <end position="167"/>
    </location>
</feature>
<evidence type="ECO:0000256" key="9">
    <source>
        <dbReference type="ARBA" id="ARBA00023264"/>
    </source>
</evidence>
<dbReference type="Pfam" id="PF02660">
    <property type="entry name" value="G3P_acyltransf"/>
    <property type="match status" value="1"/>
</dbReference>
<evidence type="ECO:0000256" key="4">
    <source>
        <dbReference type="ARBA" id="ARBA00022692"/>
    </source>
</evidence>
<keyword evidence="1 10" id="KW-1003">Cell membrane</keyword>
<dbReference type="GO" id="GO:0043772">
    <property type="term" value="F:acyl-phosphate glycerol-3-phosphate acyltransferase activity"/>
    <property type="evidence" value="ECO:0007669"/>
    <property type="project" value="UniProtKB-UniRule"/>
</dbReference>
<evidence type="ECO:0000313" key="11">
    <source>
        <dbReference type="EMBL" id="AXC13712.1"/>
    </source>
</evidence>
<sequence>MAFLPYLFVAAVAYLLGSIPFGFLLVLLFRKEDIRTKGSGNIGATNVVRSGAKGLGLLTFFLDAAKGYLAVLAAGWILRWFGGMAAVPQDAAAIAALFAILGHMYPMWLRFKGGKGVATSLGVFLALSPVAAVSGLAIFVVVLLIWRYVSLASIVAALVFPVAAIYVSRASRTSMFEVVIVLVPLLVIVKHRQNLNRLLRGTEYRFGKSREQSAP</sequence>
<dbReference type="KEGG" id="abas:ACPOL_4439"/>
<evidence type="ECO:0000313" key="12">
    <source>
        <dbReference type="Proteomes" id="UP000253606"/>
    </source>
</evidence>
<keyword evidence="6 10" id="KW-0443">Lipid metabolism</keyword>
<name>A0A2Z5G3M0_9BACT</name>
<feature type="transmembrane region" description="Helical" evidence="10">
    <location>
        <begin position="6"/>
        <end position="29"/>
    </location>
</feature>
<feature type="transmembrane region" description="Helical" evidence="10">
    <location>
        <begin position="55"/>
        <end position="79"/>
    </location>
</feature>
<evidence type="ECO:0000256" key="5">
    <source>
        <dbReference type="ARBA" id="ARBA00022989"/>
    </source>
</evidence>
<evidence type="ECO:0000256" key="8">
    <source>
        <dbReference type="ARBA" id="ARBA00023209"/>
    </source>
</evidence>
<dbReference type="InterPro" id="IPR003811">
    <property type="entry name" value="G3P_acylTferase_PlsY"/>
</dbReference>
<evidence type="ECO:0000256" key="7">
    <source>
        <dbReference type="ARBA" id="ARBA00023136"/>
    </source>
</evidence>
<dbReference type="PANTHER" id="PTHR30309">
    <property type="entry name" value="INNER MEMBRANE PROTEIN YGIH"/>
    <property type="match status" value="1"/>
</dbReference>